<dbReference type="PRINTS" id="PR00113">
    <property type="entry name" value="ALKPHPHTASE"/>
</dbReference>
<evidence type="ECO:0000256" key="9">
    <source>
        <dbReference type="PIRSR" id="PIRSR601952-2"/>
    </source>
</evidence>
<evidence type="ECO:0000256" key="1">
    <source>
        <dbReference type="ARBA" id="ARBA00005984"/>
    </source>
</evidence>
<dbReference type="InterPro" id="IPR017850">
    <property type="entry name" value="Alkaline_phosphatase_core_sf"/>
</dbReference>
<dbReference type="Proteomes" id="UP001206595">
    <property type="component" value="Unassembled WGS sequence"/>
</dbReference>
<dbReference type="SMART" id="SM00098">
    <property type="entry name" value="alkPPc"/>
    <property type="match status" value="1"/>
</dbReference>
<dbReference type="Pfam" id="PF00245">
    <property type="entry name" value="Alk_phosphatase"/>
    <property type="match status" value="1"/>
</dbReference>
<comment type="cofactor">
    <cofactor evidence="9">
        <name>Mg(2+)</name>
        <dbReference type="ChEBI" id="CHEBI:18420"/>
    </cofactor>
    <text evidence="9">Binds 1 Mg(2+) ion.</text>
</comment>
<dbReference type="InterPro" id="IPR001952">
    <property type="entry name" value="Alkaline_phosphatase"/>
</dbReference>
<comment type="similarity">
    <text evidence="1 10">Belongs to the alkaline phosphatase family.</text>
</comment>
<evidence type="ECO:0000313" key="13">
    <source>
        <dbReference type="EMBL" id="KAI8576767.1"/>
    </source>
</evidence>
<reference evidence="13" key="1">
    <citation type="submission" date="2021-06" db="EMBL/GenBank/DDBJ databases">
        <authorList>
            <consortium name="DOE Joint Genome Institute"/>
            <person name="Mondo S.J."/>
            <person name="Amses K.R."/>
            <person name="Simmons D.R."/>
            <person name="Longcore J.E."/>
            <person name="Seto K."/>
            <person name="Alves G.H."/>
            <person name="Bonds A.E."/>
            <person name="Quandt C.A."/>
            <person name="Davis W.J."/>
            <person name="Chang Y."/>
            <person name="Letcher P.M."/>
            <person name="Powell M.J."/>
            <person name="Kuo A."/>
            <person name="Labutti K."/>
            <person name="Pangilinan J."/>
            <person name="Andreopoulos W."/>
            <person name="Tritt A."/>
            <person name="Riley R."/>
            <person name="Hundley H."/>
            <person name="Johnson J."/>
            <person name="Lipzen A."/>
            <person name="Barry K."/>
            <person name="Berbee M.L."/>
            <person name="Buchler N.E."/>
            <person name="Grigoriev I.V."/>
            <person name="Spatafora J.W."/>
            <person name="Stajich J.E."/>
            <person name="James T.Y."/>
        </authorList>
    </citation>
    <scope>NUCLEOTIDE SEQUENCE</scope>
    <source>
        <strain evidence="13">AG</strain>
    </source>
</reference>
<dbReference type="EC" id="3.1.3.1" evidence="2 11"/>
<gene>
    <name evidence="13" type="ORF">K450DRAFT_255513</name>
</gene>
<dbReference type="Gene3D" id="1.10.60.40">
    <property type="match status" value="1"/>
</dbReference>
<dbReference type="Gene3D" id="3.40.720.10">
    <property type="entry name" value="Alkaline Phosphatase, subunit A"/>
    <property type="match status" value="1"/>
</dbReference>
<sequence>MSAPNPTPLKLSYSTPMSTTPIRNNQASYDAIPSDPEGQQIPNGHRKASKRTKIVLSTALGVIAVAAITVASVYYWTAPAAHPRNVIMMVSDGFGPASETFARQYHAWDNDLDYKSILPLDSIHVGQSRTQSSSSLVTDSAAGATAFSCGLKSYNGAIGVDPEENPCGTVLESAKIHQNMLTGLVVTSRVTHATPAAFSAHVAWRDWENDIALQQIGENPLGRTVDLMFGGGRCQFLTNQSEGGCRLDTRDLLTEAKTTYGWKTVLDTRQAFDALTDESELPLMGLYTPSHMSYNIDRDPAIEPSLAEMSSKALGILSKASKNQGTGFFLLIEGSRIDMAAHTNDPAAHLQEILAYQDTIQVVKDFVDANPGTVVVSTSDHETGGFTLGRQTTPDYPEYKWEPAVIKRVKRSAELLARQLMAQKSFKPDYVKDYIIKDSLGITDATHDEIAYLEKWQENNLTSSNIEEHLSNMVSVRALIGWTTHGHTAVDVNLYAYGPESDKLRGTHENTDIGDFISGYLGLDLAAITDELKRKMSSIASISMKPNIEERYGHSM</sequence>
<feature type="binding site" evidence="9">
    <location>
        <position position="381"/>
    </location>
    <ligand>
        <name>Zn(2+)</name>
        <dbReference type="ChEBI" id="CHEBI:29105"/>
        <label>2</label>
    </ligand>
</feature>
<comment type="caution">
    <text evidence="13">The sequence shown here is derived from an EMBL/GenBank/DDBJ whole genome shotgun (WGS) entry which is preliminary data.</text>
</comment>
<dbReference type="PANTHER" id="PTHR11596">
    <property type="entry name" value="ALKALINE PHOSPHATASE"/>
    <property type="match status" value="1"/>
</dbReference>
<keyword evidence="5 11" id="KW-0378">Hydrolase</keyword>
<dbReference type="PANTHER" id="PTHR11596:SF5">
    <property type="entry name" value="ALKALINE PHOSPHATASE"/>
    <property type="match status" value="1"/>
</dbReference>
<evidence type="ECO:0000256" key="12">
    <source>
        <dbReference type="SAM" id="Phobius"/>
    </source>
</evidence>
<keyword evidence="4 9" id="KW-0479">Metal-binding</keyword>
<protein>
    <recommendedName>
        <fullName evidence="2 11">Alkaline phosphatase</fullName>
        <ecNumber evidence="2 11">3.1.3.1</ecNumber>
    </recommendedName>
</protein>
<organism evidence="13 14">
    <name type="scientific">Umbelopsis ramanniana AG</name>
    <dbReference type="NCBI Taxonomy" id="1314678"/>
    <lineage>
        <taxon>Eukaryota</taxon>
        <taxon>Fungi</taxon>
        <taxon>Fungi incertae sedis</taxon>
        <taxon>Mucoromycota</taxon>
        <taxon>Mucoromycotina</taxon>
        <taxon>Umbelopsidomycetes</taxon>
        <taxon>Umbelopsidales</taxon>
        <taxon>Umbelopsidaceae</taxon>
        <taxon>Umbelopsis</taxon>
    </lineage>
</organism>
<keyword evidence="3" id="KW-0597">Phosphoprotein</keyword>
<feature type="binding site" evidence="9">
    <location>
        <position position="487"/>
    </location>
    <ligand>
        <name>Zn(2+)</name>
        <dbReference type="ChEBI" id="CHEBI:29105"/>
        <label>2</label>
    </ligand>
</feature>
<feature type="binding site" evidence="9">
    <location>
        <position position="342"/>
    </location>
    <ligand>
        <name>Zn(2+)</name>
        <dbReference type="ChEBI" id="CHEBI:29105"/>
        <label>2</label>
    </ligand>
</feature>
<dbReference type="PROSITE" id="PS00123">
    <property type="entry name" value="ALKALINE_PHOSPHATASE"/>
    <property type="match status" value="1"/>
</dbReference>
<evidence type="ECO:0000256" key="8">
    <source>
        <dbReference type="PIRSR" id="PIRSR601952-1"/>
    </source>
</evidence>
<evidence type="ECO:0000256" key="6">
    <source>
        <dbReference type="ARBA" id="ARBA00022833"/>
    </source>
</evidence>
<dbReference type="SUPFAM" id="SSF53649">
    <property type="entry name" value="Alkaline phosphatase-like"/>
    <property type="match status" value="1"/>
</dbReference>
<dbReference type="EMBL" id="MU620950">
    <property type="protein sequence ID" value="KAI8576767.1"/>
    <property type="molecule type" value="Genomic_DNA"/>
</dbReference>
<keyword evidence="6 9" id="KW-0862">Zinc</keyword>
<dbReference type="GO" id="GO:0000329">
    <property type="term" value="C:fungal-type vacuole membrane"/>
    <property type="evidence" value="ECO:0007669"/>
    <property type="project" value="TreeGrafter"/>
</dbReference>
<feature type="active site" description="Phosphoserine intermediate" evidence="8">
    <location>
        <position position="140"/>
    </location>
</feature>
<dbReference type="GeneID" id="75916698"/>
<feature type="binding site" evidence="9">
    <location>
        <position position="192"/>
    </location>
    <ligand>
        <name>Mg(2+)</name>
        <dbReference type="ChEBI" id="CHEBI:18420"/>
    </ligand>
</feature>
<feature type="binding site" evidence="9">
    <location>
        <position position="92"/>
    </location>
    <ligand>
        <name>Mg(2+)</name>
        <dbReference type="ChEBI" id="CHEBI:18420"/>
    </ligand>
</feature>
<evidence type="ECO:0000256" key="3">
    <source>
        <dbReference type="ARBA" id="ARBA00022553"/>
    </source>
</evidence>
<feature type="binding site" evidence="9">
    <location>
        <position position="380"/>
    </location>
    <ligand>
        <name>Zn(2+)</name>
        <dbReference type="ChEBI" id="CHEBI:29105"/>
        <label>2</label>
    </ligand>
</feature>
<feature type="binding site" evidence="9">
    <location>
        <position position="338"/>
    </location>
    <ligand>
        <name>Zn(2+)</name>
        <dbReference type="ChEBI" id="CHEBI:29105"/>
        <label>2</label>
    </ligand>
</feature>
<evidence type="ECO:0000256" key="2">
    <source>
        <dbReference type="ARBA" id="ARBA00012647"/>
    </source>
</evidence>
<dbReference type="InterPro" id="IPR018299">
    <property type="entry name" value="Alkaline_phosphatase_AS"/>
</dbReference>
<evidence type="ECO:0000256" key="5">
    <source>
        <dbReference type="ARBA" id="ARBA00022801"/>
    </source>
</evidence>
<keyword evidence="12" id="KW-1133">Transmembrane helix</keyword>
<feature type="binding site" evidence="9">
    <location>
        <position position="92"/>
    </location>
    <ligand>
        <name>Zn(2+)</name>
        <dbReference type="ChEBI" id="CHEBI:29105"/>
        <label>2</label>
    </ligand>
</feature>
<keyword evidence="12" id="KW-0472">Membrane</keyword>
<evidence type="ECO:0000313" key="14">
    <source>
        <dbReference type="Proteomes" id="UP001206595"/>
    </source>
</evidence>
<reference evidence="13" key="2">
    <citation type="journal article" date="2022" name="Proc. Natl. Acad. Sci. U.S.A.">
        <title>Diploid-dominant life cycles characterize the early evolution of Fungi.</title>
        <authorList>
            <person name="Amses K.R."/>
            <person name="Simmons D.R."/>
            <person name="Longcore J.E."/>
            <person name="Mondo S.J."/>
            <person name="Seto K."/>
            <person name="Jeronimo G.H."/>
            <person name="Bonds A.E."/>
            <person name="Quandt C.A."/>
            <person name="Davis W.J."/>
            <person name="Chang Y."/>
            <person name="Federici B.A."/>
            <person name="Kuo A."/>
            <person name="LaButti K."/>
            <person name="Pangilinan J."/>
            <person name="Andreopoulos W."/>
            <person name="Tritt A."/>
            <person name="Riley R."/>
            <person name="Hundley H."/>
            <person name="Johnson J."/>
            <person name="Lipzen A."/>
            <person name="Barry K."/>
            <person name="Lang B.F."/>
            <person name="Cuomo C.A."/>
            <person name="Buchler N.E."/>
            <person name="Grigoriev I.V."/>
            <person name="Spatafora J.W."/>
            <person name="Stajich J.E."/>
            <person name="James T.Y."/>
        </authorList>
    </citation>
    <scope>NUCLEOTIDE SEQUENCE</scope>
    <source>
        <strain evidence="13">AG</strain>
    </source>
</reference>
<dbReference type="AlphaFoldDB" id="A0AAD5HAC9"/>
<feature type="binding site" evidence="9">
    <location>
        <position position="333"/>
    </location>
    <ligand>
        <name>Mg(2+)</name>
        <dbReference type="ChEBI" id="CHEBI:18420"/>
    </ligand>
</feature>
<name>A0AAD5HAC9_UMBRA</name>
<comment type="catalytic activity">
    <reaction evidence="11">
        <text>a phosphate monoester + H2O = an alcohol + phosphate</text>
        <dbReference type="Rhea" id="RHEA:15017"/>
        <dbReference type="ChEBI" id="CHEBI:15377"/>
        <dbReference type="ChEBI" id="CHEBI:30879"/>
        <dbReference type="ChEBI" id="CHEBI:43474"/>
        <dbReference type="ChEBI" id="CHEBI:67140"/>
        <dbReference type="EC" id="3.1.3.1"/>
    </reaction>
</comment>
<dbReference type="CDD" id="cd16012">
    <property type="entry name" value="ALP"/>
    <property type="match status" value="1"/>
</dbReference>
<accession>A0AAD5HAC9</accession>
<dbReference type="GO" id="GO:0004035">
    <property type="term" value="F:alkaline phosphatase activity"/>
    <property type="evidence" value="ECO:0007669"/>
    <property type="project" value="UniProtKB-EC"/>
</dbReference>
<feature type="transmembrane region" description="Helical" evidence="12">
    <location>
        <begin position="54"/>
        <end position="76"/>
    </location>
</feature>
<dbReference type="GO" id="GO:0046872">
    <property type="term" value="F:metal ion binding"/>
    <property type="evidence" value="ECO:0007669"/>
    <property type="project" value="UniProtKB-KW"/>
</dbReference>
<evidence type="ECO:0000256" key="11">
    <source>
        <dbReference type="RuleBase" id="RU003947"/>
    </source>
</evidence>
<evidence type="ECO:0000256" key="10">
    <source>
        <dbReference type="RuleBase" id="RU003946"/>
    </source>
</evidence>
<comment type="cofactor">
    <cofactor evidence="9">
        <name>Zn(2+)</name>
        <dbReference type="ChEBI" id="CHEBI:29105"/>
    </cofactor>
    <text evidence="9">Binds 2 Zn(2+) ions.</text>
</comment>
<keyword evidence="14" id="KW-1185">Reference proteome</keyword>
<keyword evidence="12" id="KW-0812">Transmembrane</keyword>
<proteinExistence type="inferred from homology"/>
<dbReference type="RefSeq" id="XP_051441771.1">
    <property type="nucleotide sequence ID" value="XM_051591355.1"/>
</dbReference>
<evidence type="ECO:0000256" key="4">
    <source>
        <dbReference type="ARBA" id="ARBA00022723"/>
    </source>
</evidence>
<evidence type="ECO:0000256" key="7">
    <source>
        <dbReference type="ARBA" id="ARBA00022842"/>
    </source>
</evidence>
<keyword evidence="7 9" id="KW-0460">Magnesium</keyword>
<feature type="binding site" evidence="9">
    <location>
        <position position="194"/>
    </location>
    <ligand>
        <name>Mg(2+)</name>
        <dbReference type="ChEBI" id="CHEBI:18420"/>
    </ligand>
</feature>